<evidence type="ECO:0000313" key="2">
    <source>
        <dbReference type="EMBL" id="EFJ49963.1"/>
    </source>
</evidence>
<reference evidence="2 3" key="1">
    <citation type="journal article" date="2010" name="Science">
        <title>Genomic analysis of organismal complexity in the multicellular green alga Volvox carteri.</title>
        <authorList>
            <person name="Prochnik S.E."/>
            <person name="Umen J."/>
            <person name="Nedelcu A.M."/>
            <person name="Hallmann A."/>
            <person name="Miller S.M."/>
            <person name="Nishii I."/>
            <person name="Ferris P."/>
            <person name="Kuo A."/>
            <person name="Mitros T."/>
            <person name="Fritz-Laylin L.K."/>
            <person name="Hellsten U."/>
            <person name="Chapman J."/>
            <person name="Simakov O."/>
            <person name="Rensing S.A."/>
            <person name="Terry A."/>
            <person name="Pangilinan J."/>
            <person name="Kapitonov V."/>
            <person name="Jurka J."/>
            <person name="Salamov A."/>
            <person name="Shapiro H."/>
            <person name="Schmutz J."/>
            <person name="Grimwood J."/>
            <person name="Lindquist E."/>
            <person name="Lucas S."/>
            <person name="Grigoriev I.V."/>
            <person name="Schmitt R."/>
            <person name="Kirk D."/>
            <person name="Rokhsar D.S."/>
        </authorList>
    </citation>
    <scope>NUCLEOTIDE SEQUENCE [LARGE SCALE GENOMIC DNA]</scope>
    <source>
        <strain evidence="3">f. Nagariensis / Eve</strain>
    </source>
</reference>
<dbReference type="RefSeq" id="XP_002949028.1">
    <property type="nucleotide sequence ID" value="XM_002948982.1"/>
</dbReference>
<dbReference type="Proteomes" id="UP000001058">
    <property type="component" value="Unassembled WGS sequence"/>
</dbReference>
<keyword evidence="1" id="KW-0732">Signal</keyword>
<proteinExistence type="predicted"/>
<dbReference type="GeneID" id="9623733"/>
<feature type="signal peptide" evidence="1">
    <location>
        <begin position="1"/>
        <end position="20"/>
    </location>
</feature>
<evidence type="ECO:0000313" key="3">
    <source>
        <dbReference type="Proteomes" id="UP000001058"/>
    </source>
</evidence>
<dbReference type="AlphaFoldDB" id="D8TRA9"/>
<keyword evidence="3" id="KW-1185">Reference proteome</keyword>
<sequence length="106" mass="11397">MRLRGLVAVAVAVLIFDLQGDELAEAMVKIEVKPGRDYTKKVHEALEAIYSKNAAVNSEAVAAVVDPLTLLTLALTHGSHPRSTDPDIIPKARCHVVLVFVASKGR</sequence>
<name>D8TRA9_VOLCA</name>
<dbReference type="KEGG" id="vcn:VOLCADRAFT_89284"/>
<organism evidence="3">
    <name type="scientific">Volvox carteri f. nagariensis</name>
    <dbReference type="NCBI Taxonomy" id="3068"/>
    <lineage>
        <taxon>Eukaryota</taxon>
        <taxon>Viridiplantae</taxon>
        <taxon>Chlorophyta</taxon>
        <taxon>core chlorophytes</taxon>
        <taxon>Chlorophyceae</taxon>
        <taxon>CS clade</taxon>
        <taxon>Chlamydomonadales</taxon>
        <taxon>Volvocaceae</taxon>
        <taxon>Volvox</taxon>
    </lineage>
</organism>
<gene>
    <name evidence="2" type="ORF">VOLCADRAFT_89284</name>
</gene>
<evidence type="ECO:0000256" key="1">
    <source>
        <dbReference type="SAM" id="SignalP"/>
    </source>
</evidence>
<feature type="chain" id="PRO_5003123785" evidence="1">
    <location>
        <begin position="21"/>
        <end position="106"/>
    </location>
</feature>
<accession>D8TRA9</accession>
<dbReference type="InParanoid" id="D8TRA9"/>
<protein>
    <submittedName>
        <fullName evidence="2">Uncharacterized protein</fullName>
    </submittedName>
</protein>
<dbReference type="EMBL" id="GL378333">
    <property type="protein sequence ID" value="EFJ49963.1"/>
    <property type="molecule type" value="Genomic_DNA"/>
</dbReference>